<organism evidence="14 15">
    <name type="scientific">Zophobas morio</name>
    <dbReference type="NCBI Taxonomy" id="2755281"/>
    <lineage>
        <taxon>Eukaryota</taxon>
        <taxon>Metazoa</taxon>
        <taxon>Ecdysozoa</taxon>
        <taxon>Arthropoda</taxon>
        <taxon>Hexapoda</taxon>
        <taxon>Insecta</taxon>
        <taxon>Pterygota</taxon>
        <taxon>Neoptera</taxon>
        <taxon>Endopterygota</taxon>
        <taxon>Coleoptera</taxon>
        <taxon>Polyphaga</taxon>
        <taxon>Cucujiformia</taxon>
        <taxon>Tenebrionidae</taxon>
        <taxon>Zophobas</taxon>
    </lineage>
</organism>
<dbReference type="Pfam" id="PF00067">
    <property type="entry name" value="p450"/>
    <property type="match status" value="1"/>
</dbReference>
<dbReference type="InterPro" id="IPR050196">
    <property type="entry name" value="Cytochrome_P450_Monoox"/>
</dbReference>
<dbReference type="InterPro" id="IPR002401">
    <property type="entry name" value="Cyt_P450_E_grp-I"/>
</dbReference>
<dbReference type="PANTHER" id="PTHR24291">
    <property type="entry name" value="CYTOCHROME P450 FAMILY 4"/>
    <property type="match status" value="1"/>
</dbReference>
<dbReference type="PRINTS" id="PR00385">
    <property type="entry name" value="P450"/>
</dbReference>
<dbReference type="PRINTS" id="PR00463">
    <property type="entry name" value="EP450I"/>
</dbReference>
<sequence length="495" mass="57294">MFLAIAVILFCTPFIWWFLFLQKYKSLSVIPGPRPIPLLGNANDLGQTPQAFFNNCSKFMKEYGDVFRLYIADECKIFVANADFLEQIMSSNVHITKSRGYSLLKKFVNYGLLTSTGSKWKTRRKMITPTFHFKILDQFLEVFNASGDILVDKLSQEVGKPSTDLYPYINLFSLDVICETAMGVKMSTQEGENSEFVDSLRGWLDIFMVRFFSAWKRYDSLFKITSEHSLNEHYLNVLQKYSSTVVERRRSEKAQEKKEVTDSDFGIKRKVALLDMLLESEYNQSLTNDDITEEINTFMFEGHDTTTSGICFALLALADHPEVQDRVYEEIEATVGDEKYVTMKQLQDTRYLEMVVKEVQRKYSAVPIVERQLEVDAKICGVDFPKDTTLTLYLYGVHQNEKYFPEPEKFDPDRFLPERQSERHNYAFVPFSAGARNCIGQKFAMLDMKVTLIKILQKYKVSPVPGYKPELGMAAILKSYNGINVRFQRRSHEMK</sequence>
<evidence type="ECO:0000256" key="3">
    <source>
        <dbReference type="ARBA" id="ARBA00004406"/>
    </source>
</evidence>
<dbReference type="EMBL" id="JALNTZ010000005">
    <property type="protein sequence ID" value="KAJ3652024.1"/>
    <property type="molecule type" value="Genomic_DNA"/>
</dbReference>
<comment type="similarity">
    <text evidence="4 13">Belongs to the cytochrome P450 family.</text>
</comment>
<feature type="binding site" description="axial binding residue" evidence="12">
    <location>
        <position position="438"/>
    </location>
    <ligand>
        <name>heme</name>
        <dbReference type="ChEBI" id="CHEBI:30413"/>
    </ligand>
    <ligandPart>
        <name>Fe</name>
        <dbReference type="ChEBI" id="CHEBI:18248"/>
    </ligandPart>
</feature>
<evidence type="ECO:0000256" key="12">
    <source>
        <dbReference type="PIRSR" id="PIRSR602401-1"/>
    </source>
</evidence>
<dbReference type="FunFam" id="1.10.630.10:FF:000182">
    <property type="entry name" value="Cytochrome P450 3A4"/>
    <property type="match status" value="1"/>
</dbReference>
<accession>A0AA38IB80</accession>
<gene>
    <name evidence="14" type="ORF">Zmor_018025</name>
</gene>
<evidence type="ECO:0000256" key="9">
    <source>
        <dbReference type="ARBA" id="ARBA00023002"/>
    </source>
</evidence>
<keyword evidence="15" id="KW-1185">Reference proteome</keyword>
<comment type="cofactor">
    <cofactor evidence="1 12">
        <name>heme</name>
        <dbReference type="ChEBI" id="CHEBI:30413"/>
    </cofactor>
</comment>
<keyword evidence="10 12" id="KW-0408">Iron</keyword>
<reference evidence="14" key="1">
    <citation type="journal article" date="2023" name="G3 (Bethesda)">
        <title>Whole genome assemblies of Zophobas morio and Tenebrio molitor.</title>
        <authorList>
            <person name="Kaur S."/>
            <person name="Stinson S.A."/>
            <person name="diCenzo G.C."/>
        </authorList>
    </citation>
    <scope>NUCLEOTIDE SEQUENCE</scope>
    <source>
        <strain evidence="14">QUZm001</strain>
    </source>
</reference>
<keyword evidence="8" id="KW-0492">Microsome</keyword>
<evidence type="ECO:0000313" key="15">
    <source>
        <dbReference type="Proteomes" id="UP001168821"/>
    </source>
</evidence>
<comment type="caution">
    <text evidence="14">The sequence shown here is derived from an EMBL/GenBank/DDBJ whole genome shotgun (WGS) entry which is preliminary data.</text>
</comment>
<dbReference type="SUPFAM" id="SSF48264">
    <property type="entry name" value="Cytochrome P450"/>
    <property type="match status" value="1"/>
</dbReference>
<keyword evidence="9 13" id="KW-0560">Oxidoreductase</keyword>
<dbReference type="InterPro" id="IPR036396">
    <property type="entry name" value="Cyt_P450_sf"/>
</dbReference>
<proteinExistence type="inferred from homology"/>
<dbReference type="GO" id="GO:0005506">
    <property type="term" value="F:iron ion binding"/>
    <property type="evidence" value="ECO:0007669"/>
    <property type="project" value="InterPro"/>
</dbReference>
<dbReference type="Proteomes" id="UP001168821">
    <property type="component" value="Unassembled WGS sequence"/>
</dbReference>
<evidence type="ECO:0000256" key="13">
    <source>
        <dbReference type="RuleBase" id="RU000461"/>
    </source>
</evidence>
<dbReference type="PROSITE" id="PS00086">
    <property type="entry name" value="CYTOCHROME_P450"/>
    <property type="match status" value="1"/>
</dbReference>
<keyword evidence="5 12" id="KW-0349">Heme</keyword>
<evidence type="ECO:0000256" key="6">
    <source>
        <dbReference type="ARBA" id="ARBA00022723"/>
    </source>
</evidence>
<name>A0AA38IB80_9CUCU</name>
<dbReference type="InterPro" id="IPR001128">
    <property type="entry name" value="Cyt_P450"/>
</dbReference>
<keyword evidence="7" id="KW-0256">Endoplasmic reticulum</keyword>
<dbReference type="GO" id="GO:0016705">
    <property type="term" value="F:oxidoreductase activity, acting on paired donors, with incorporation or reduction of molecular oxygen"/>
    <property type="evidence" value="ECO:0007669"/>
    <property type="project" value="InterPro"/>
</dbReference>
<dbReference type="GO" id="GO:0020037">
    <property type="term" value="F:heme binding"/>
    <property type="evidence" value="ECO:0007669"/>
    <property type="project" value="InterPro"/>
</dbReference>
<dbReference type="PANTHER" id="PTHR24291:SF187">
    <property type="entry name" value="CYTOCHROME P450 4AE1-RELATED"/>
    <property type="match status" value="1"/>
</dbReference>
<evidence type="ECO:0000256" key="5">
    <source>
        <dbReference type="ARBA" id="ARBA00022617"/>
    </source>
</evidence>
<dbReference type="Gene3D" id="1.10.630.10">
    <property type="entry name" value="Cytochrome P450"/>
    <property type="match status" value="1"/>
</dbReference>
<keyword evidence="6 12" id="KW-0479">Metal-binding</keyword>
<evidence type="ECO:0000256" key="11">
    <source>
        <dbReference type="ARBA" id="ARBA00023033"/>
    </source>
</evidence>
<evidence type="ECO:0008006" key="16">
    <source>
        <dbReference type="Google" id="ProtNLM"/>
    </source>
</evidence>
<evidence type="ECO:0000256" key="8">
    <source>
        <dbReference type="ARBA" id="ARBA00022848"/>
    </source>
</evidence>
<protein>
    <recommendedName>
        <fullName evidence="16">Cytochrome P450</fullName>
    </recommendedName>
</protein>
<dbReference type="GO" id="GO:0004497">
    <property type="term" value="F:monooxygenase activity"/>
    <property type="evidence" value="ECO:0007669"/>
    <property type="project" value="UniProtKB-KW"/>
</dbReference>
<keyword evidence="11 13" id="KW-0503">Monooxygenase</keyword>
<dbReference type="GO" id="GO:0005789">
    <property type="term" value="C:endoplasmic reticulum membrane"/>
    <property type="evidence" value="ECO:0007669"/>
    <property type="project" value="UniProtKB-SubCell"/>
</dbReference>
<comment type="subcellular location">
    <subcellularLocation>
        <location evidence="3">Endoplasmic reticulum membrane</location>
        <topology evidence="3">Peripheral membrane protein</topology>
    </subcellularLocation>
    <subcellularLocation>
        <location evidence="2">Microsome membrane</location>
        <topology evidence="2">Peripheral membrane protein</topology>
    </subcellularLocation>
</comment>
<evidence type="ECO:0000256" key="10">
    <source>
        <dbReference type="ARBA" id="ARBA00023004"/>
    </source>
</evidence>
<dbReference type="CDD" id="cd20628">
    <property type="entry name" value="CYP4"/>
    <property type="match status" value="1"/>
</dbReference>
<evidence type="ECO:0000256" key="7">
    <source>
        <dbReference type="ARBA" id="ARBA00022824"/>
    </source>
</evidence>
<evidence type="ECO:0000256" key="2">
    <source>
        <dbReference type="ARBA" id="ARBA00004174"/>
    </source>
</evidence>
<evidence type="ECO:0000256" key="4">
    <source>
        <dbReference type="ARBA" id="ARBA00010617"/>
    </source>
</evidence>
<evidence type="ECO:0000313" key="14">
    <source>
        <dbReference type="EMBL" id="KAJ3652024.1"/>
    </source>
</evidence>
<evidence type="ECO:0000256" key="1">
    <source>
        <dbReference type="ARBA" id="ARBA00001971"/>
    </source>
</evidence>
<dbReference type="InterPro" id="IPR017972">
    <property type="entry name" value="Cyt_P450_CS"/>
</dbReference>
<dbReference type="AlphaFoldDB" id="A0AA38IB80"/>